<dbReference type="Proteomes" id="UP000324269">
    <property type="component" value="Unassembled WGS sequence"/>
</dbReference>
<name>A0A5D4UBD6_9BACI</name>
<dbReference type="GO" id="GO:0022857">
    <property type="term" value="F:transmembrane transporter activity"/>
    <property type="evidence" value="ECO:0007669"/>
    <property type="project" value="InterPro"/>
</dbReference>
<gene>
    <name evidence="2" type="ORF">FZC85_13625</name>
</gene>
<dbReference type="EMBL" id="VTEZ01000004">
    <property type="protein sequence ID" value="TYS84420.1"/>
    <property type="molecule type" value="Genomic_DNA"/>
</dbReference>
<dbReference type="RefSeq" id="WP_148968857.1">
    <property type="nucleotide sequence ID" value="NZ_CANLNA010000002.1"/>
</dbReference>
<feature type="transmembrane region" description="Helical" evidence="1">
    <location>
        <begin position="125"/>
        <end position="148"/>
    </location>
</feature>
<dbReference type="Gene3D" id="1.10.1760.20">
    <property type="match status" value="1"/>
</dbReference>
<protein>
    <submittedName>
        <fullName evidence="2">ECF transporter S component</fullName>
    </submittedName>
</protein>
<dbReference type="OrthoDB" id="5431035at2"/>
<dbReference type="AlphaFoldDB" id="A0A5D4UBD6"/>
<proteinExistence type="predicted"/>
<sequence length="161" mass="17476">MKSNLRTLLLLSLFMAFSAIGGMVKIPAVIGTIALDSMPALLIASLYNRRWGAIVAGGGHLLSSLYVGFPLGPFHVLIAIEMAFFVWVFGYVFAKGKRVLAAILFFIGNGLLAGIPFIFILNPSFYYAIIPSLLIASFINLTVAHFLYPPLHSKVNRGETA</sequence>
<evidence type="ECO:0000313" key="2">
    <source>
        <dbReference type="EMBL" id="TYS84420.1"/>
    </source>
</evidence>
<keyword evidence="1" id="KW-1133">Transmembrane helix</keyword>
<evidence type="ECO:0000256" key="1">
    <source>
        <dbReference type="SAM" id="Phobius"/>
    </source>
</evidence>
<feature type="transmembrane region" description="Helical" evidence="1">
    <location>
        <begin position="75"/>
        <end position="94"/>
    </location>
</feature>
<comment type="caution">
    <text evidence="2">The sequence shown here is derived from an EMBL/GenBank/DDBJ whole genome shotgun (WGS) entry which is preliminary data.</text>
</comment>
<reference evidence="2 3" key="1">
    <citation type="submission" date="2019-08" db="EMBL/GenBank/DDBJ databases">
        <title>Bacillus genomes from the desert of Cuatro Cienegas, Coahuila.</title>
        <authorList>
            <person name="Olmedo-Alvarez G."/>
        </authorList>
    </citation>
    <scope>NUCLEOTIDE SEQUENCE [LARGE SCALE GENOMIC DNA]</scope>
    <source>
        <strain evidence="2 3">CH87b_3T</strain>
    </source>
</reference>
<keyword evidence="1" id="KW-0472">Membrane</keyword>
<feature type="transmembrane region" description="Helical" evidence="1">
    <location>
        <begin position="99"/>
        <end position="119"/>
    </location>
</feature>
<keyword evidence="1" id="KW-0812">Transmembrane</keyword>
<accession>A0A5D4UBD6</accession>
<organism evidence="2 3">
    <name type="scientific">Rossellomorea aquimaris</name>
    <dbReference type="NCBI Taxonomy" id="189382"/>
    <lineage>
        <taxon>Bacteria</taxon>
        <taxon>Bacillati</taxon>
        <taxon>Bacillota</taxon>
        <taxon>Bacilli</taxon>
        <taxon>Bacillales</taxon>
        <taxon>Bacillaceae</taxon>
        <taxon>Rossellomorea</taxon>
    </lineage>
</organism>
<evidence type="ECO:0000313" key="3">
    <source>
        <dbReference type="Proteomes" id="UP000324269"/>
    </source>
</evidence>